<name>V5WNR6_9SPIO</name>
<dbReference type="SUPFAM" id="SSF53335">
    <property type="entry name" value="S-adenosyl-L-methionine-dependent methyltransferases"/>
    <property type="match status" value="1"/>
</dbReference>
<keyword evidence="2" id="KW-0808">Transferase</keyword>
<gene>
    <name evidence="2" type="ORF">L21SP2_3378</name>
</gene>
<dbReference type="Pfam" id="PF13847">
    <property type="entry name" value="Methyltransf_31"/>
    <property type="match status" value="1"/>
</dbReference>
<dbReference type="GO" id="GO:0008168">
    <property type="term" value="F:methyltransferase activity"/>
    <property type="evidence" value="ECO:0007669"/>
    <property type="project" value="UniProtKB-KW"/>
</dbReference>
<feature type="domain" description="Methyltransferase" evidence="1">
    <location>
        <begin position="41"/>
        <end position="156"/>
    </location>
</feature>
<dbReference type="STRING" id="1307761.L21SP2_3378"/>
<evidence type="ECO:0000259" key="1">
    <source>
        <dbReference type="Pfam" id="PF13847"/>
    </source>
</evidence>
<organism evidence="2 3">
    <name type="scientific">Salinispira pacifica</name>
    <dbReference type="NCBI Taxonomy" id="1307761"/>
    <lineage>
        <taxon>Bacteria</taxon>
        <taxon>Pseudomonadati</taxon>
        <taxon>Spirochaetota</taxon>
        <taxon>Spirochaetia</taxon>
        <taxon>Spirochaetales</taxon>
        <taxon>Spirochaetaceae</taxon>
        <taxon>Salinispira</taxon>
    </lineage>
</organism>
<evidence type="ECO:0000313" key="2">
    <source>
        <dbReference type="EMBL" id="AHC16716.1"/>
    </source>
</evidence>
<dbReference type="RefSeq" id="WP_024269604.1">
    <property type="nucleotide sequence ID" value="NC_023035.1"/>
</dbReference>
<dbReference type="PANTHER" id="PTHR43861">
    <property type="entry name" value="TRANS-ACONITATE 2-METHYLTRANSFERASE-RELATED"/>
    <property type="match status" value="1"/>
</dbReference>
<keyword evidence="2" id="KW-0489">Methyltransferase</keyword>
<dbReference type="eggNOG" id="COG2226">
    <property type="taxonomic scope" value="Bacteria"/>
</dbReference>
<dbReference type="OrthoDB" id="9791837at2"/>
<accession>V5WNR6</accession>
<dbReference type="Gene3D" id="3.40.50.150">
    <property type="entry name" value="Vaccinia Virus protein VP39"/>
    <property type="match status" value="1"/>
</dbReference>
<dbReference type="HOGENOM" id="CLU_069129_8_2_12"/>
<dbReference type="KEGG" id="slr:L21SP2_3378"/>
<dbReference type="Proteomes" id="UP000018680">
    <property type="component" value="Chromosome"/>
</dbReference>
<dbReference type="CDD" id="cd02440">
    <property type="entry name" value="AdoMet_MTases"/>
    <property type="match status" value="1"/>
</dbReference>
<dbReference type="GO" id="GO:0032259">
    <property type="term" value="P:methylation"/>
    <property type="evidence" value="ECO:0007669"/>
    <property type="project" value="UniProtKB-KW"/>
</dbReference>
<proteinExistence type="predicted"/>
<dbReference type="EMBL" id="CP006939">
    <property type="protein sequence ID" value="AHC16716.1"/>
    <property type="molecule type" value="Genomic_DNA"/>
</dbReference>
<evidence type="ECO:0000313" key="3">
    <source>
        <dbReference type="Proteomes" id="UP000018680"/>
    </source>
</evidence>
<dbReference type="InterPro" id="IPR029063">
    <property type="entry name" value="SAM-dependent_MTases_sf"/>
</dbReference>
<reference evidence="2 3" key="1">
    <citation type="journal article" date="2015" name="Stand. Genomic Sci.">
        <title>Complete genome sequence and description of Salinispira pacifica gen. nov., sp. nov., a novel spirochaete isolated form a hypersaline microbial mat.</title>
        <authorList>
            <person name="Ben Hania W."/>
            <person name="Joseph M."/>
            <person name="Schumann P."/>
            <person name="Bunk B."/>
            <person name="Fiebig A."/>
            <person name="Sproer C."/>
            <person name="Klenk H.P."/>
            <person name="Fardeau M.L."/>
            <person name="Spring S."/>
        </authorList>
    </citation>
    <scope>NUCLEOTIDE SEQUENCE [LARGE SCALE GENOMIC DNA]</scope>
    <source>
        <strain evidence="2 3">L21-RPul-D2</strain>
    </source>
</reference>
<protein>
    <submittedName>
        <fullName evidence="2">Methyltransferase</fullName>
    </submittedName>
</protein>
<dbReference type="InterPro" id="IPR025714">
    <property type="entry name" value="Methyltranfer_dom"/>
</dbReference>
<dbReference type="AlphaFoldDB" id="V5WNR6"/>
<keyword evidence="3" id="KW-1185">Reference proteome</keyword>
<sequence length="255" mass="28643">MAYLTCMALYQKISESYEELFPSSQEKLEFVMGFLPEINSSRVIDIGCATGQMLFQLRKAGISSGVGIDLDEHMIREGERRLRRENISGIEFHVGDMRHFSEIPGLNNADLISCMGNTLAYLPDSQGPDSDSLDRFLEQCKSLLAAEGILVIQILNYQNPRIAPGFSFPEISANGIQLLRTYEQSEGNQYRFISRMKNLQTGETSHDIHYHTAFLSKDIAAAAVRQGFGETEITGSYAGKAPQRDDFFHLVICRR</sequence>